<keyword evidence="1" id="KW-0862">Zinc</keyword>
<dbReference type="Proteomes" id="UP000541610">
    <property type="component" value="Unassembled WGS sequence"/>
</dbReference>
<keyword evidence="1" id="KW-0479">Metal-binding</keyword>
<protein>
    <recommendedName>
        <fullName evidence="3">CCHC-type domain-containing protein</fullName>
    </recommendedName>
</protein>
<gene>
    <name evidence="4" type="ORF">FOZ60_017110</name>
</gene>
<dbReference type="Gene3D" id="4.10.60.10">
    <property type="entry name" value="Zinc finger, CCHC-type"/>
    <property type="match status" value="1"/>
</dbReference>
<dbReference type="EMBL" id="JABANP010000949">
    <property type="protein sequence ID" value="KAF4677852.1"/>
    <property type="molecule type" value="Genomic_DNA"/>
</dbReference>
<accession>A0A7J6N1U2</accession>
<sequence length="395" mass="43092">MVLGDFPMIEKDVDEAGQAAFDEFKEMGATDDIAEKARASARESASAHNEVIKALREAGHRGTSSSSAPSPDTTASGSGGVVVQVMQSPVPERYDGISNLEDWFRRYEADARGAGWTELQMAERLGNHLRGVYFDVWHQNCTKVDFAKDRKALVGMFALTQPDEILARFNSLTWDRSTKVVAFLTSLRRYLKEYNDTLAGGAKLTDDIMDRMVMDRLIANAPDAAKSALRRRRPKTVQDICQLFDDYREKSPPTSAPTRPAAGASPEFDSVDFSTEGPNGQLTKAMNALLASQNAMMGSLGKMFKANGGGQQGRHGRGGRGGNRGSARSRKDMPIRTPKCAICSDQHWVSSCPLKKYENGCFVCSSTEHLARECPQLPAMLKSISSKATMGSGNC</sequence>
<comment type="caution">
    <text evidence="4">The sequence shown here is derived from an EMBL/GenBank/DDBJ whole genome shotgun (WGS) entry which is preliminary data.</text>
</comment>
<dbReference type="AlphaFoldDB" id="A0A7J6N1U2"/>
<dbReference type="SUPFAM" id="SSF57756">
    <property type="entry name" value="Retrovirus zinc finger-like domains"/>
    <property type="match status" value="1"/>
</dbReference>
<proteinExistence type="predicted"/>
<feature type="region of interest" description="Disordered" evidence="2">
    <location>
        <begin position="246"/>
        <end position="277"/>
    </location>
</feature>
<reference evidence="4 5" key="1">
    <citation type="submission" date="2020-04" db="EMBL/GenBank/DDBJ databases">
        <title>Perkinsus olseni comparative genomics.</title>
        <authorList>
            <person name="Bogema D.R."/>
        </authorList>
    </citation>
    <scope>NUCLEOTIDE SEQUENCE [LARGE SCALE GENOMIC DNA]</scope>
    <source>
        <strain evidence="4">00978-12</strain>
    </source>
</reference>
<dbReference type="InterPro" id="IPR036875">
    <property type="entry name" value="Znf_CCHC_sf"/>
</dbReference>
<name>A0A7J6N1U2_PEROL</name>
<feature type="compositionally biased region" description="Low complexity" evidence="2">
    <location>
        <begin position="252"/>
        <end position="266"/>
    </location>
</feature>
<evidence type="ECO:0000259" key="3">
    <source>
        <dbReference type="PROSITE" id="PS50158"/>
    </source>
</evidence>
<dbReference type="GO" id="GO:0003676">
    <property type="term" value="F:nucleic acid binding"/>
    <property type="evidence" value="ECO:0007669"/>
    <property type="project" value="InterPro"/>
</dbReference>
<feature type="region of interest" description="Disordered" evidence="2">
    <location>
        <begin position="306"/>
        <end position="331"/>
    </location>
</feature>
<feature type="compositionally biased region" description="Low complexity" evidence="2">
    <location>
        <begin position="62"/>
        <end position="79"/>
    </location>
</feature>
<evidence type="ECO:0000256" key="2">
    <source>
        <dbReference type="SAM" id="MobiDB-lite"/>
    </source>
</evidence>
<dbReference type="PANTHER" id="PTHR46888:SF1">
    <property type="entry name" value="RIBONUCLEASE H"/>
    <property type="match status" value="1"/>
</dbReference>
<evidence type="ECO:0000313" key="4">
    <source>
        <dbReference type="EMBL" id="KAF4677852.1"/>
    </source>
</evidence>
<evidence type="ECO:0000256" key="1">
    <source>
        <dbReference type="PROSITE-ProRule" id="PRU00047"/>
    </source>
</evidence>
<keyword evidence="1" id="KW-0863">Zinc-finger</keyword>
<dbReference type="GO" id="GO:0008270">
    <property type="term" value="F:zinc ion binding"/>
    <property type="evidence" value="ECO:0007669"/>
    <property type="project" value="UniProtKB-KW"/>
</dbReference>
<dbReference type="PANTHER" id="PTHR46888">
    <property type="entry name" value="ZINC KNUCKLE DOMAINCONTAINING PROTEIN-RELATED"/>
    <property type="match status" value="1"/>
</dbReference>
<feature type="compositionally biased region" description="Gly residues" evidence="2">
    <location>
        <begin position="307"/>
        <end position="324"/>
    </location>
</feature>
<feature type="region of interest" description="Disordered" evidence="2">
    <location>
        <begin position="58"/>
        <end position="79"/>
    </location>
</feature>
<dbReference type="OrthoDB" id="468265at2759"/>
<organism evidence="4 5">
    <name type="scientific">Perkinsus olseni</name>
    <name type="common">Perkinsus atlanticus</name>
    <dbReference type="NCBI Taxonomy" id="32597"/>
    <lineage>
        <taxon>Eukaryota</taxon>
        <taxon>Sar</taxon>
        <taxon>Alveolata</taxon>
        <taxon>Perkinsozoa</taxon>
        <taxon>Perkinsea</taxon>
        <taxon>Perkinsida</taxon>
        <taxon>Perkinsidae</taxon>
        <taxon>Perkinsus</taxon>
    </lineage>
</organism>
<dbReference type="InterPro" id="IPR001878">
    <property type="entry name" value="Znf_CCHC"/>
</dbReference>
<evidence type="ECO:0000313" key="5">
    <source>
        <dbReference type="Proteomes" id="UP000541610"/>
    </source>
</evidence>
<feature type="domain" description="CCHC-type" evidence="3">
    <location>
        <begin position="361"/>
        <end position="376"/>
    </location>
</feature>
<dbReference type="SMART" id="SM00343">
    <property type="entry name" value="ZnF_C2HC"/>
    <property type="match status" value="1"/>
</dbReference>
<dbReference type="PROSITE" id="PS50158">
    <property type="entry name" value="ZF_CCHC"/>
    <property type="match status" value="1"/>
</dbReference>